<protein>
    <submittedName>
        <fullName evidence="2">Virginiamycin B lyase</fullName>
        <ecNumber evidence="2">4.2.99.-</ecNumber>
    </submittedName>
</protein>
<evidence type="ECO:0000256" key="1">
    <source>
        <dbReference type="ARBA" id="ARBA00022553"/>
    </source>
</evidence>
<name>A0A7L4ZTE2_9FLAO</name>
<dbReference type="InterPro" id="IPR011110">
    <property type="entry name" value="Reg_prop"/>
</dbReference>
<dbReference type="GO" id="GO:0016829">
    <property type="term" value="F:lyase activity"/>
    <property type="evidence" value="ECO:0007669"/>
    <property type="project" value="UniProtKB-KW"/>
</dbReference>
<dbReference type="AlphaFoldDB" id="A0A7L4ZTE2"/>
<dbReference type="PANTHER" id="PTHR43547:SF2">
    <property type="entry name" value="HYBRID SIGNAL TRANSDUCTION HISTIDINE KINASE C"/>
    <property type="match status" value="1"/>
</dbReference>
<keyword evidence="1" id="KW-0597">Phosphoprotein</keyword>
<dbReference type="EC" id="4.2.99.-" evidence="2"/>
<sequence>MNKTYFYLQTLLLVTILIFASSCNGQGKISKENKSISEPIKYDAGDVTTNGLLDKAGNMWFTTTKEGVFRYDGTNFTNFTEKDGLCSNSVNSVIQDNKGILWFATAKGLCSYDGINFVNIPLPKGTSQDVSPETGFPSSETETILSIIKDRKDDFWLGTDASGAYHFDGKTFTSYLKFKGRLQPPTNEIYNNCIQSIVEDDDGNIWFTSQTHGGISKYDGKVFTHFTKDDGLPDDMIFSSFKDKDGNLWFGTLDNGLISYKNGSFNYFNETDGLNNNMVSCFYQDKTGKLWIGSFRESTVSWFDGENFTSIPFDKKQKLVEIRFITEDKDGNIWFGGRYGILWKYDGKLLTDFTQQKRF</sequence>
<dbReference type="Pfam" id="PF07494">
    <property type="entry name" value="Reg_prop"/>
    <property type="match status" value="5"/>
</dbReference>
<evidence type="ECO:0000313" key="2">
    <source>
        <dbReference type="EMBL" id="QHI39186.1"/>
    </source>
</evidence>
<organism evidence="2 3">
    <name type="scientific">Kordia antarctica</name>
    <dbReference type="NCBI Taxonomy" id="1218801"/>
    <lineage>
        <taxon>Bacteria</taxon>
        <taxon>Pseudomonadati</taxon>
        <taxon>Bacteroidota</taxon>
        <taxon>Flavobacteriia</taxon>
        <taxon>Flavobacteriales</taxon>
        <taxon>Flavobacteriaceae</taxon>
        <taxon>Kordia</taxon>
    </lineage>
</organism>
<dbReference type="RefSeq" id="WP_160131684.1">
    <property type="nucleotide sequence ID" value="NZ_CP019288.1"/>
</dbReference>
<gene>
    <name evidence="2" type="primary">vgb</name>
    <name evidence="2" type="ORF">IMCC3317_45910</name>
</gene>
<dbReference type="Proteomes" id="UP000464657">
    <property type="component" value="Chromosome"/>
</dbReference>
<accession>A0A7L4ZTE2</accession>
<dbReference type="KEGG" id="kan:IMCC3317_45910"/>
<dbReference type="EMBL" id="CP019288">
    <property type="protein sequence ID" value="QHI39186.1"/>
    <property type="molecule type" value="Genomic_DNA"/>
</dbReference>
<dbReference type="OrthoDB" id="799853at2"/>
<keyword evidence="2" id="KW-0456">Lyase</keyword>
<keyword evidence="3" id="KW-1185">Reference proteome</keyword>
<proteinExistence type="predicted"/>
<reference evidence="2 3" key="1">
    <citation type="journal article" date="2013" name="Int. J. Syst. Evol. Microbiol.">
        <title>Kordia antarctica sp. nov., isolated from Antarctic seawater.</title>
        <authorList>
            <person name="Baek K."/>
            <person name="Choi A."/>
            <person name="Kang I."/>
            <person name="Lee K."/>
            <person name="Cho J.C."/>
        </authorList>
    </citation>
    <scope>NUCLEOTIDE SEQUENCE [LARGE SCALE GENOMIC DNA]</scope>
    <source>
        <strain evidence="2 3">IMCC3317</strain>
    </source>
</reference>
<dbReference type="PANTHER" id="PTHR43547">
    <property type="entry name" value="TWO-COMPONENT HISTIDINE KINASE"/>
    <property type="match status" value="1"/>
</dbReference>
<dbReference type="SUPFAM" id="SSF63829">
    <property type="entry name" value="Calcium-dependent phosphotriesterase"/>
    <property type="match status" value="1"/>
</dbReference>
<dbReference type="Gene3D" id="2.130.10.10">
    <property type="entry name" value="YVTN repeat-like/Quinoprotein amine dehydrogenase"/>
    <property type="match status" value="4"/>
</dbReference>
<evidence type="ECO:0000313" key="3">
    <source>
        <dbReference type="Proteomes" id="UP000464657"/>
    </source>
</evidence>
<dbReference type="GO" id="GO:0000155">
    <property type="term" value="F:phosphorelay sensor kinase activity"/>
    <property type="evidence" value="ECO:0007669"/>
    <property type="project" value="TreeGrafter"/>
</dbReference>
<dbReference type="InterPro" id="IPR015943">
    <property type="entry name" value="WD40/YVTN_repeat-like_dom_sf"/>
</dbReference>
<dbReference type="PROSITE" id="PS51257">
    <property type="entry name" value="PROKAR_LIPOPROTEIN"/>
    <property type="match status" value="1"/>
</dbReference>